<dbReference type="PANTHER" id="PTHR38769:SF1">
    <property type="entry name" value="UPF0381 PROTEIN YFCZ-RELATED"/>
    <property type="match status" value="1"/>
</dbReference>
<comment type="similarity">
    <text evidence="1">Belongs to the UPF0381 family.</text>
</comment>
<accession>A0AA47KP62</accession>
<dbReference type="Proteomes" id="UP001164748">
    <property type="component" value="Plasmid unnamed"/>
</dbReference>
<evidence type="ECO:0000313" key="2">
    <source>
        <dbReference type="EMBL" id="WBA10373.1"/>
    </source>
</evidence>
<geneLocation type="plasmid" evidence="2 3">
    <name>unnamed</name>
</geneLocation>
<dbReference type="EMBL" id="CP114589">
    <property type="protein sequence ID" value="WBA10373.1"/>
    <property type="molecule type" value="Genomic_DNA"/>
</dbReference>
<dbReference type="RefSeq" id="WP_269580389.1">
    <property type="nucleotide sequence ID" value="NZ_CP114589.1"/>
</dbReference>
<dbReference type="InterPro" id="IPR035571">
    <property type="entry name" value="UPF0234-like_C"/>
</dbReference>
<dbReference type="GO" id="GO:0005829">
    <property type="term" value="C:cytosol"/>
    <property type="evidence" value="ECO:0007669"/>
    <property type="project" value="TreeGrafter"/>
</dbReference>
<keyword evidence="2" id="KW-0614">Plasmid</keyword>
<reference evidence="2" key="1">
    <citation type="submission" date="2022-09" db="EMBL/GenBank/DDBJ databases">
        <authorList>
            <person name="Li Z.-J."/>
        </authorList>
    </citation>
    <scope>NUCLEOTIDE SEQUENCE</scope>
    <source>
        <strain evidence="2">TGB11</strain>
        <plasmid evidence="2">unnamed</plasmid>
    </source>
</reference>
<dbReference type="Pfam" id="PF04175">
    <property type="entry name" value="DUF406"/>
    <property type="match status" value="1"/>
</dbReference>
<name>A0AA47KP62_9GAMM</name>
<gene>
    <name evidence="2" type="ORF">N8M53_13530</name>
</gene>
<organism evidence="2 3">
    <name type="scientific">Salinivibrio kushneri</name>
    <dbReference type="NCBI Taxonomy" id="1908198"/>
    <lineage>
        <taxon>Bacteria</taxon>
        <taxon>Pseudomonadati</taxon>
        <taxon>Pseudomonadota</taxon>
        <taxon>Gammaproteobacteria</taxon>
        <taxon>Vibrionales</taxon>
        <taxon>Vibrionaceae</taxon>
        <taxon>Salinivibrio</taxon>
    </lineage>
</organism>
<protein>
    <submittedName>
        <fullName evidence="2">DUF406 family protein</fullName>
    </submittedName>
</protein>
<evidence type="ECO:0000313" key="3">
    <source>
        <dbReference type="Proteomes" id="UP001164748"/>
    </source>
</evidence>
<evidence type="ECO:0000256" key="1">
    <source>
        <dbReference type="ARBA" id="ARBA00006201"/>
    </source>
</evidence>
<proteinExistence type="inferred from homology"/>
<dbReference type="Gene3D" id="3.30.70.860">
    <property type="match status" value="1"/>
</dbReference>
<dbReference type="AlphaFoldDB" id="A0AA47KP62"/>
<sequence>MKENQTDTCDACGVSAEIGYIISEGDEVAEVTIHGDSKDAVQARFEQYLSLAESINPAVKHDFDPQQFDGSRAHIKLQFECSAEKLIFELRSRGLNNA</sequence>
<dbReference type="InterPro" id="IPR005272">
    <property type="entry name" value="DUF406"/>
</dbReference>
<dbReference type="PANTHER" id="PTHR38769">
    <property type="entry name" value="UPF0381 PROTEIN YFCZ-RELATED"/>
    <property type="match status" value="1"/>
</dbReference>